<dbReference type="SUPFAM" id="SSF48403">
    <property type="entry name" value="Ankyrin repeat"/>
    <property type="match status" value="1"/>
</dbReference>
<dbReference type="KEGG" id="dfa:DFA_04951"/>
<proteinExistence type="predicted"/>
<gene>
    <name evidence="1" type="ORF">DFA_04951</name>
</gene>
<dbReference type="InterPro" id="IPR052050">
    <property type="entry name" value="SecEffector_AnkRepeat"/>
</dbReference>
<name>F4PMM4_CACFS</name>
<sequence>MNRRIMVAVMAIALIITVVIVLESELRDMNKATTNTNVITLHSIIRVPFIRYVIFNQVYLLSREIEKIGTNTTTTTTINKVTTTTTTCTSMRGEDIRQLRGLGMISKYAMPWDYIKHYLSSPEMDKGGILFERRMHTITSYCGHPNATLETLKHLLEWSPDYYPFKAGQTKEDTPLYYQNLLSSIARAKHSDILDLMITRYPNQYNTKEAMVYATKNGLLSTVQLLLNHTTMVKDGNLPEKVIDIAALSGHLGIVTLLHNYSIKHQQDLVKKMASKNAMNFASTHGYLDVLQFLHENRTEGCLTLAMDEAAKNGHFEVVKFLHYNRTEGCTSYAIDLAKTLEIVTFLHQNRTEGATARAMDNAAMNGALDILTFLHNHRTEGATTSAIDLASENGHLHCIKFLKENRSEGCTLDAMEVSIRNNHSLDITKYIYDNLNKEVTVRSSIYAIEHGRLDVIQFLHQRYEPNEIYRLYTMDTSSHYGRFDILKFFHENTKERCTTRSMNNAARLGSLDTVKYLHYNRTEGCTFNALDYACEGGFIDIVKFLHENRTEGFVILESKFLHYNRTEGCTTEAIGYASIYGRIDIVQFLHENRTEGTTFRALLVTDDTPNHYQCVDYLLKNNIVSKQMVMDNETEITQYLSLKGGLQSIPSSSSSIYIYLYKIKCREIFEYRNQIIFK</sequence>
<dbReference type="AlphaFoldDB" id="F4PMM4"/>
<dbReference type="GeneID" id="14874863"/>
<keyword evidence="2" id="KW-1185">Reference proteome</keyword>
<evidence type="ECO:0000313" key="1">
    <source>
        <dbReference type="EMBL" id="EGG22821.1"/>
    </source>
</evidence>
<dbReference type="Proteomes" id="UP000007797">
    <property type="component" value="Unassembled WGS sequence"/>
</dbReference>
<evidence type="ECO:0008006" key="3">
    <source>
        <dbReference type="Google" id="ProtNLM"/>
    </source>
</evidence>
<dbReference type="EMBL" id="GL883008">
    <property type="protein sequence ID" value="EGG22821.1"/>
    <property type="molecule type" value="Genomic_DNA"/>
</dbReference>
<dbReference type="Pfam" id="PF13637">
    <property type="entry name" value="Ank_4"/>
    <property type="match status" value="2"/>
</dbReference>
<organism evidence="1 2">
    <name type="scientific">Cavenderia fasciculata</name>
    <name type="common">Slime mold</name>
    <name type="synonym">Dictyostelium fasciculatum</name>
    <dbReference type="NCBI Taxonomy" id="261658"/>
    <lineage>
        <taxon>Eukaryota</taxon>
        <taxon>Amoebozoa</taxon>
        <taxon>Evosea</taxon>
        <taxon>Eumycetozoa</taxon>
        <taxon>Dictyostelia</taxon>
        <taxon>Acytosteliales</taxon>
        <taxon>Cavenderiaceae</taxon>
        <taxon>Cavenderia</taxon>
    </lineage>
</organism>
<accession>F4PMM4</accession>
<dbReference type="InterPro" id="IPR036770">
    <property type="entry name" value="Ankyrin_rpt-contain_sf"/>
</dbReference>
<dbReference type="RefSeq" id="XP_004360672.1">
    <property type="nucleotide sequence ID" value="XM_004360615.1"/>
</dbReference>
<dbReference type="Gene3D" id="1.25.40.20">
    <property type="entry name" value="Ankyrin repeat-containing domain"/>
    <property type="match status" value="3"/>
</dbReference>
<protein>
    <recommendedName>
        <fullName evidence="3">Ankyrin repeat-containing protein</fullName>
    </recommendedName>
</protein>
<dbReference type="InterPro" id="IPR002110">
    <property type="entry name" value="Ankyrin_rpt"/>
</dbReference>
<dbReference type="PANTHER" id="PTHR46586">
    <property type="entry name" value="ANKYRIN REPEAT-CONTAINING PROTEIN"/>
    <property type="match status" value="1"/>
</dbReference>
<dbReference type="STRING" id="1054147.F4PMM4"/>
<dbReference type="PANTHER" id="PTHR46586:SF4">
    <property type="match status" value="1"/>
</dbReference>
<evidence type="ECO:0000313" key="2">
    <source>
        <dbReference type="Proteomes" id="UP000007797"/>
    </source>
</evidence>
<reference evidence="2" key="1">
    <citation type="journal article" date="2011" name="Genome Res.">
        <title>Phylogeny-wide analysis of social amoeba genomes highlights ancient origins for complex intercellular communication.</title>
        <authorList>
            <person name="Heidel A.J."/>
            <person name="Lawal H.M."/>
            <person name="Felder M."/>
            <person name="Schilde C."/>
            <person name="Helps N.R."/>
            <person name="Tunggal B."/>
            <person name="Rivero F."/>
            <person name="John U."/>
            <person name="Schleicher M."/>
            <person name="Eichinger L."/>
            <person name="Platzer M."/>
            <person name="Noegel A.A."/>
            <person name="Schaap P."/>
            <person name="Gloeckner G."/>
        </authorList>
    </citation>
    <scope>NUCLEOTIDE SEQUENCE [LARGE SCALE GENOMIC DNA]</scope>
    <source>
        <strain evidence="2">SH3</strain>
    </source>
</reference>